<accession>A0ABN0THX7</accession>
<dbReference type="RefSeq" id="WP_286304492.1">
    <property type="nucleotide sequence ID" value="NZ_AP027741.1"/>
</dbReference>
<keyword evidence="1 4" id="KW-0378">Hydrolase</keyword>
<sequence length="310" mass="34283">MSSKLKVGLALGSGAARGWAHIGIIKQLDKLGITPDIVTGTSIGALVGAAYVANNLGKLNDWVLQLDKLKTAQYFAINRSLQGFVNKNRLRTFLNEYVVEQELEIENMQSRFATVATDLYSGREIWNTRGNMMDAVWSSMSLPGLFPAIKHNNRWLIDGGLVNPVPVSLCRAMGADVVIAVNLNSGIVGKHFRTDIDDVEPSIASEPPKSWSGKVSHMVTDYTNNLFPKRREQKEEAPALLDAIAASINITQDRITRSRMAGDPPEIILNPRLSHIGILEFYRADEAIKEGIACVKRQQTELSYYLSMDK</sequence>
<feature type="short sequence motif" description="GXSXG" evidence="4">
    <location>
        <begin position="40"/>
        <end position="44"/>
    </location>
</feature>
<keyword evidence="3 4" id="KW-0443">Lipid metabolism</keyword>
<dbReference type="PANTHER" id="PTHR14226:SF76">
    <property type="entry name" value="NTE FAMILY PROTEIN RSSA"/>
    <property type="match status" value="1"/>
</dbReference>
<feature type="short sequence motif" description="DGA/G" evidence="4">
    <location>
        <begin position="158"/>
        <end position="160"/>
    </location>
</feature>
<dbReference type="Proteomes" id="UP001501476">
    <property type="component" value="Unassembled WGS sequence"/>
</dbReference>
<feature type="active site" description="Proton acceptor" evidence="4">
    <location>
        <position position="158"/>
    </location>
</feature>
<comment type="caution">
    <text evidence="4">Lacks conserved residue(s) required for the propagation of feature annotation.</text>
</comment>
<comment type="caution">
    <text evidence="6">The sequence shown here is derived from an EMBL/GenBank/DDBJ whole genome shotgun (WGS) entry which is preliminary data.</text>
</comment>
<name>A0ABN0THX7_9GAMM</name>
<dbReference type="PROSITE" id="PS51635">
    <property type="entry name" value="PNPLA"/>
    <property type="match status" value="1"/>
</dbReference>
<evidence type="ECO:0000256" key="1">
    <source>
        <dbReference type="ARBA" id="ARBA00022801"/>
    </source>
</evidence>
<dbReference type="EMBL" id="BAAADG010000004">
    <property type="protein sequence ID" value="GAA0222133.1"/>
    <property type="molecule type" value="Genomic_DNA"/>
</dbReference>
<evidence type="ECO:0000256" key="3">
    <source>
        <dbReference type="ARBA" id="ARBA00023098"/>
    </source>
</evidence>
<reference evidence="6 7" key="1">
    <citation type="journal article" date="2019" name="Int. J. Syst. Evol. Microbiol.">
        <title>The Global Catalogue of Microorganisms (GCM) 10K type strain sequencing project: providing services to taxonomists for standard genome sequencing and annotation.</title>
        <authorList>
            <consortium name="The Broad Institute Genomics Platform"/>
            <consortium name="The Broad Institute Genome Sequencing Center for Infectious Disease"/>
            <person name="Wu L."/>
            <person name="Ma J."/>
        </authorList>
    </citation>
    <scope>NUCLEOTIDE SEQUENCE [LARGE SCALE GENOMIC DNA]</scope>
    <source>
        <strain evidence="6 7">JCM 6886</strain>
    </source>
</reference>
<evidence type="ECO:0000259" key="5">
    <source>
        <dbReference type="PROSITE" id="PS51635"/>
    </source>
</evidence>
<gene>
    <name evidence="6" type="primary">rssA</name>
    <name evidence="6" type="ORF">GCM10008964_12010</name>
</gene>
<proteinExistence type="predicted"/>
<evidence type="ECO:0000313" key="7">
    <source>
        <dbReference type="Proteomes" id="UP001501476"/>
    </source>
</evidence>
<dbReference type="InterPro" id="IPR016035">
    <property type="entry name" value="Acyl_Trfase/lysoPLipase"/>
</dbReference>
<keyword evidence="7" id="KW-1185">Reference proteome</keyword>
<dbReference type="SUPFAM" id="SSF52151">
    <property type="entry name" value="FabD/lysophospholipase-like"/>
    <property type="match status" value="1"/>
</dbReference>
<feature type="active site" description="Nucleophile" evidence="4">
    <location>
        <position position="42"/>
    </location>
</feature>
<protein>
    <submittedName>
        <fullName evidence="6">Patatin-like phospholipase RssA</fullName>
    </submittedName>
</protein>
<keyword evidence="2 4" id="KW-0442">Lipid degradation</keyword>
<dbReference type="Gene3D" id="3.40.1090.10">
    <property type="entry name" value="Cytosolic phospholipase A2 catalytic domain"/>
    <property type="match status" value="1"/>
</dbReference>
<dbReference type="InterPro" id="IPR050301">
    <property type="entry name" value="NTE"/>
</dbReference>
<dbReference type="PANTHER" id="PTHR14226">
    <property type="entry name" value="NEUROPATHY TARGET ESTERASE/SWISS CHEESE D.MELANOGASTER"/>
    <property type="match status" value="1"/>
</dbReference>
<evidence type="ECO:0000313" key="6">
    <source>
        <dbReference type="EMBL" id="GAA0222133.1"/>
    </source>
</evidence>
<evidence type="ECO:0000256" key="4">
    <source>
        <dbReference type="PROSITE-ProRule" id="PRU01161"/>
    </source>
</evidence>
<evidence type="ECO:0000256" key="2">
    <source>
        <dbReference type="ARBA" id="ARBA00022963"/>
    </source>
</evidence>
<dbReference type="Pfam" id="PF01734">
    <property type="entry name" value="Patatin"/>
    <property type="match status" value="1"/>
</dbReference>
<feature type="domain" description="PNPLA" evidence="5">
    <location>
        <begin position="9"/>
        <end position="171"/>
    </location>
</feature>
<organism evidence="6 7">
    <name type="scientific">Methylophaga marina</name>
    <dbReference type="NCBI Taxonomy" id="45495"/>
    <lineage>
        <taxon>Bacteria</taxon>
        <taxon>Pseudomonadati</taxon>
        <taxon>Pseudomonadota</taxon>
        <taxon>Gammaproteobacteria</taxon>
        <taxon>Thiotrichales</taxon>
        <taxon>Piscirickettsiaceae</taxon>
        <taxon>Methylophaga</taxon>
    </lineage>
</organism>
<dbReference type="InterPro" id="IPR002641">
    <property type="entry name" value="PNPLA_dom"/>
</dbReference>